<keyword evidence="1" id="KW-0812">Transmembrane</keyword>
<dbReference type="SUPFAM" id="SSF51197">
    <property type="entry name" value="Clavaminate synthase-like"/>
    <property type="match status" value="1"/>
</dbReference>
<evidence type="ECO:0000256" key="1">
    <source>
        <dbReference type="SAM" id="Phobius"/>
    </source>
</evidence>
<keyword evidence="1" id="KW-1133">Transmembrane helix</keyword>
<dbReference type="InterPro" id="IPR008775">
    <property type="entry name" value="Phytyl_CoA_dOase-like"/>
</dbReference>
<proteinExistence type="predicted"/>
<name>A0A6C0E2G7_9ZZZZ</name>
<protein>
    <recommendedName>
        <fullName evidence="3">Phytanoyl-CoA dioxygenase</fullName>
    </recommendedName>
</protein>
<reference evidence="2" key="1">
    <citation type="journal article" date="2020" name="Nature">
        <title>Giant virus diversity and host interactions through global metagenomics.</title>
        <authorList>
            <person name="Schulz F."/>
            <person name="Roux S."/>
            <person name="Paez-Espino D."/>
            <person name="Jungbluth S."/>
            <person name="Walsh D.A."/>
            <person name="Denef V.J."/>
            <person name="McMahon K.D."/>
            <person name="Konstantinidis K.T."/>
            <person name="Eloe-Fadrosh E.A."/>
            <person name="Kyrpides N.C."/>
            <person name="Woyke T."/>
        </authorList>
    </citation>
    <scope>NUCLEOTIDE SEQUENCE</scope>
    <source>
        <strain evidence="2">GVMAG-M-3300023179-114</strain>
    </source>
</reference>
<evidence type="ECO:0000313" key="2">
    <source>
        <dbReference type="EMBL" id="QHT22811.1"/>
    </source>
</evidence>
<dbReference type="Pfam" id="PF05721">
    <property type="entry name" value="PhyH"/>
    <property type="match status" value="1"/>
</dbReference>
<dbReference type="Gene3D" id="2.60.120.620">
    <property type="entry name" value="q2cbj1_9rhob like domain"/>
    <property type="match status" value="1"/>
</dbReference>
<dbReference type="AlphaFoldDB" id="A0A6C0E2G7"/>
<sequence>MLNTKALNNKWIILCVLFATLVVLYFIFHCILYEDIVNHWKRSYNLKKDGVCILKNFISKDEINKLKKECQENNHKQVKDYIIHSPKINERIKKYTGPQYEFQDYIFIIKKSAIHTCHRDANGDFFNEGQQYPSYTLLIFLEDMEKCLGVVPKSHTNVNSFGINFSDPVVNLICNKGDAILFNANLIHVGALNQKDNNLRIQMKITHEDDVDAIPYYNNYNKILNEENHLPFFVRKAQRKLSCLVPILSNLSQKEIQRTSSKGEKIGIIEQCFSYFFYGNSRFYDLPNAF</sequence>
<keyword evidence="1" id="KW-0472">Membrane</keyword>
<evidence type="ECO:0008006" key="3">
    <source>
        <dbReference type="Google" id="ProtNLM"/>
    </source>
</evidence>
<dbReference type="EMBL" id="MN739721">
    <property type="protein sequence ID" value="QHT22811.1"/>
    <property type="molecule type" value="Genomic_DNA"/>
</dbReference>
<organism evidence="2">
    <name type="scientific">viral metagenome</name>
    <dbReference type="NCBI Taxonomy" id="1070528"/>
    <lineage>
        <taxon>unclassified sequences</taxon>
        <taxon>metagenomes</taxon>
        <taxon>organismal metagenomes</taxon>
    </lineage>
</organism>
<feature type="transmembrane region" description="Helical" evidence="1">
    <location>
        <begin position="12"/>
        <end position="28"/>
    </location>
</feature>
<accession>A0A6C0E2G7</accession>